<evidence type="ECO:0000259" key="1">
    <source>
        <dbReference type="PROSITE" id="PS51160"/>
    </source>
</evidence>
<name>X1CT30_9ZZZZ</name>
<accession>X1CT30</accession>
<sequence>MLRCVHFIAHGRVQGVNFRSFTRATGRSLGLAGWVRNLPDKTVEGVAEGSSGEIDALLSALKQGSRFAKVTELEHEEQEPSGLSGFEIRH</sequence>
<feature type="domain" description="Acylphosphatase-like" evidence="1">
    <location>
        <begin position="4"/>
        <end position="90"/>
    </location>
</feature>
<dbReference type="Gene3D" id="3.30.70.100">
    <property type="match status" value="1"/>
</dbReference>
<dbReference type="SUPFAM" id="SSF54975">
    <property type="entry name" value="Acylphosphatase/BLUF domain-like"/>
    <property type="match status" value="1"/>
</dbReference>
<comment type="caution">
    <text evidence="2">The sequence shown here is derived from an EMBL/GenBank/DDBJ whole genome shotgun (WGS) entry which is preliminary data.</text>
</comment>
<proteinExistence type="predicted"/>
<dbReference type="InterPro" id="IPR020456">
    <property type="entry name" value="Acylphosphatase"/>
</dbReference>
<dbReference type="EMBL" id="BART01021099">
    <property type="protein sequence ID" value="GAG96122.1"/>
    <property type="molecule type" value="Genomic_DNA"/>
</dbReference>
<dbReference type="PRINTS" id="PR00112">
    <property type="entry name" value="ACYLPHPHTASE"/>
</dbReference>
<gene>
    <name evidence="2" type="ORF">S01H4_39031</name>
</gene>
<protein>
    <recommendedName>
        <fullName evidence="1">Acylphosphatase-like domain-containing protein</fullName>
    </recommendedName>
</protein>
<dbReference type="InterPro" id="IPR036046">
    <property type="entry name" value="Acylphosphatase-like_dom_sf"/>
</dbReference>
<dbReference type="PANTHER" id="PTHR47268">
    <property type="entry name" value="ACYLPHOSPHATASE"/>
    <property type="match status" value="1"/>
</dbReference>
<dbReference type="Pfam" id="PF00708">
    <property type="entry name" value="Acylphosphatase"/>
    <property type="match status" value="1"/>
</dbReference>
<dbReference type="PANTHER" id="PTHR47268:SF4">
    <property type="entry name" value="ACYLPHOSPHATASE"/>
    <property type="match status" value="1"/>
</dbReference>
<reference evidence="2" key="1">
    <citation type="journal article" date="2014" name="Front. Microbiol.">
        <title>High frequency of phylogenetically diverse reductive dehalogenase-homologous genes in deep subseafloor sedimentary metagenomes.</title>
        <authorList>
            <person name="Kawai M."/>
            <person name="Futagami T."/>
            <person name="Toyoda A."/>
            <person name="Takaki Y."/>
            <person name="Nishi S."/>
            <person name="Hori S."/>
            <person name="Arai W."/>
            <person name="Tsubouchi T."/>
            <person name="Morono Y."/>
            <person name="Uchiyama I."/>
            <person name="Ito T."/>
            <person name="Fujiyama A."/>
            <person name="Inagaki F."/>
            <person name="Takami H."/>
        </authorList>
    </citation>
    <scope>NUCLEOTIDE SEQUENCE</scope>
    <source>
        <strain evidence="2">Expedition CK06-06</strain>
    </source>
</reference>
<dbReference type="GO" id="GO:0003998">
    <property type="term" value="F:acylphosphatase activity"/>
    <property type="evidence" value="ECO:0007669"/>
    <property type="project" value="InterPro"/>
</dbReference>
<dbReference type="InterPro" id="IPR001792">
    <property type="entry name" value="Acylphosphatase-like_dom"/>
</dbReference>
<evidence type="ECO:0000313" key="2">
    <source>
        <dbReference type="EMBL" id="GAG96122.1"/>
    </source>
</evidence>
<dbReference type="PROSITE" id="PS51160">
    <property type="entry name" value="ACYLPHOSPHATASE_3"/>
    <property type="match status" value="1"/>
</dbReference>
<organism evidence="2">
    <name type="scientific">marine sediment metagenome</name>
    <dbReference type="NCBI Taxonomy" id="412755"/>
    <lineage>
        <taxon>unclassified sequences</taxon>
        <taxon>metagenomes</taxon>
        <taxon>ecological metagenomes</taxon>
    </lineage>
</organism>
<dbReference type="AlphaFoldDB" id="X1CT30"/>